<dbReference type="EMBL" id="RRYP01005817">
    <property type="protein sequence ID" value="TNV81710.1"/>
    <property type="molecule type" value="Genomic_DNA"/>
</dbReference>
<dbReference type="SUPFAM" id="SSF51735">
    <property type="entry name" value="NAD(P)-binding Rossmann-fold domains"/>
    <property type="match status" value="1"/>
</dbReference>
<dbReference type="InterPro" id="IPR002347">
    <property type="entry name" value="SDR_fam"/>
</dbReference>
<dbReference type="Proteomes" id="UP000785679">
    <property type="component" value="Unassembled WGS sequence"/>
</dbReference>
<accession>A0A8J8T4Q4</accession>
<proteinExistence type="predicted"/>
<protein>
    <submittedName>
        <fullName evidence="1">Uncharacterized protein</fullName>
    </submittedName>
</protein>
<keyword evidence="2" id="KW-1185">Reference proteome</keyword>
<dbReference type="OrthoDB" id="191139at2759"/>
<gene>
    <name evidence="1" type="ORF">FGO68_gene6551</name>
</gene>
<dbReference type="GO" id="GO:0005737">
    <property type="term" value="C:cytoplasm"/>
    <property type="evidence" value="ECO:0007669"/>
    <property type="project" value="TreeGrafter"/>
</dbReference>
<dbReference type="Pfam" id="PF00106">
    <property type="entry name" value="adh_short"/>
    <property type="match status" value="1"/>
</dbReference>
<dbReference type="AlphaFoldDB" id="A0A8J8T4Q4"/>
<dbReference type="GO" id="GO:0016491">
    <property type="term" value="F:oxidoreductase activity"/>
    <property type="evidence" value="ECO:0007669"/>
    <property type="project" value="TreeGrafter"/>
</dbReference>
<dbReference type="PANTHER" id="PTHR43544:SF2">
    <property type="entry name" value="OXIDOREDUCTASE"/>
    <property type="match status" value="1"/>
</dbReference>
<comment type="caution">
    <text evidence="1">The sequence shown here is derived from an EMBL/GenBank/DDBJ whole genome shotgun (WGS) entry which is preliminary data.</text>
</comment>
<evidence type="ECO:0000313" key="2">
    <source>
        <dbReference type="Proteomes" id="UP000785679"/>
    </source>
</evidence>
<reference evidence="1" key="1">
    <citation type="submission" date="2019-06" db="EMBL/GenBank/DDBJ databases">
        <authorList>
            <person name="Zheng W."/>
        </authorList>
    </citation>
    <scope>NUCLEOTIDE SEQUENCE</scope>
    <source>
        <strain evidence="1">QDHG01</strain>
    </source>
</reference>
<name>A0A8J8T4Q4_HALGN</name>
<dbReference type="PANTHER" id="PTHR43544">
    <property type="entry name" value="SHORT-CHAIN DEHYDROGENASE/REDUCTASE"/>
    <property type="match status" value="1"/>
</dbReference>
<dbReference type="InterPro" id="IPR036291">
    <property type="entry name" value="NAD(P)-bd_dom_sf"/>
</dbReference>
<dbReference type="InterPro" id="IPR051468">
    <property type="entry name" value="Fungal_SecMetab_SDRs"/>
</dbReference>
<evidence type="ECO:0000313" key="1">
    <source>
        <dbReference type="EMBL" id="TNV81710.1"/>
    </source>
</evidence>
<organism evidence="1 2">
    <name type="scientific">Halteria grandinella</name>
    <dbReference type="NCBI Taxonomy" id="5974"/>
    <lineage>
        <taxon>Eukaryota</taxon>
        <taxon>Sar</taxon>
        <taxon>Alveolata</taxon>
        <taxon>Ciliophora</taxon>
        <taxon>Intramacronucleata</taxon>
        <taxon>Spirotrichea</taxon>
        <taxon>Stichotrichia</taxon>
        <taxon>Sporadotrichida</taxon>
        <taxon>Halteriidae</taxon>
        <taxon>Halteria</taxon>
    </lineage>
</organism>
<sequence length="439" mass="50588">MQPPSTQEESKYDSSILSFYSQVNPQVKEYLRQTSTATHKCYTCQRVYRQLHHFYDSMCPDCGDLNFYKRMQTCELEGKVALVTGGRIKIGYQIVLILLRNGAHVIVTTRFPKDCALKLREEQDSDKWWDRLEIYGLDFKYVPSIYEFCEFMKRKYRRLDILINNAAQTIRREPALNEPIVRKEFSCEMDDRLSRVLPSDFQNGRVDSLLREQGLLEKVQQSLSISNGGGAASSALNQSIQISKSSLVSQLKLDQSTDNFQPDGQVFDINGELVDLRQKNSWVRELDEVSLTEFMEVYVINACAPFIFCSQLKPLLERSPSKPRFIVNVSAMEGQFYKRFKNSTHPHTNMAKAALNMMTRSAGCYYAMSDIYMNAADTGWVTDEKPVKVNEGGTISMEKTVPLDELDGAMRVLDCVFMGYNQGILQHSRFYKDYKECYW</sequence>
<dbReference type="Gene3D" id="3.40.50.720">
    <property type="entry name" value="NAD(P)-binding Rossmann-like Domain"/>
    <property type="match status" value="2"/>
</dbReference>